<dbReference type="PANTHER" id="PTHR43283:SF7">
    <property type="entry name" value="BETA-LACTAMASE-RELATED DOMAIN-CONTAINING PROTEIN"/>
    <property type="match status" value="1"/>
</dbReference>
<dbReference type="InterPro" id="IPR050789">
    <property type="entry name" value="Diverse_Enzym_Activities"/>
</dbReference>
<reference evidence="3 4" key="1">
    <citation type="submission" date="2020-08" db="EMBL/GenBank/DDBJ databases">
        <title>Genomic Encyclopedia of Type Strains, Phase III (KMG-III): the genomes of soil and plant-associated and newly described type strains.</title>
        <authorList>
            <person name="Whitman W."/>
        </authorList>
    </citation>
    <scope>NUCLEOTIDE SEQUENCE [LARGE SCALE GENOMIC DNA]</scope>
    <source>
        <strain evidence="3 4">CECT 8803</strain>
    </source>
</reference>
<dbReference type="PANTHER" id="PTHR43283">
    <property type="entry name" value="BETA-LACTAMASE-RELATED"/>
    <property type="match status" value="1"/>
</dbReference>
<accession>A0A839SMV3</accession>
<dbReference type="AlphaFoldDB" id="A0A839SMV3"/>
<keyword evidence="4" id="KW-1185">Reference proteome</keyword>
<organism evidence="3 4">
    <name type="scientific">Limibacillus halophilus</name>
    <dbReference type="NCBI Taxonomy" id="1579333"/>
    <lineage>
        <taxon>Bacteria</taxon>
        <taxon>Pseudomonadati</taxon>
        <taxon>Pseudomonadota</taxon>
        <taxon>Alphaproteobacteria</taxon>
        <taxon>Rhodospirillales</taxon>
        <taxon>Rhodovibrionaceae</taxon>
        <taxon>Limibacillus</taxon>
    </lineage>
</organism>
<comment type="caution">
    <text evidence="3">The sequence shown here is derived from an EMBL/GenBank/DDBJ whole genome shotgun (WGS) entry which is preliminary data.</text>
</comment>
<dbReference type="SUPFAM" id="SSF56601">
    <property type="entry name" value="beta-lactamase/transpeptidase-like"/>
    <property type="match status" value="1"/>
</dbReference>
<protein>
    <submittedName>
        <fullName evidence="3">CubicO group peptidase (Beta-lactamase class C family)</fullName>
    </submittedName>
</protein>
<dbReference type="Proteomes" id="UP000581135">
    <property type="component" value="Unassembled WGS sequence"/>
</dbReference>
<dbReference type="Gene3D" id="3.40.710.10">
    <property type="entry name" value="DD-peptidase/beta-lactamase superfamily"/>
    <property type="match status" value="1"/>
</dbReference>
<proteinExistence type="predicted"/>
<feature type="domain" description="Beta-lactamase-related" evidence="2">
    <location>
        <begin position="101"/>
        <end position="386"/>
    </location>
</feature>
<dbReference type="RefSeq" id="WP_246377318.1">
    <property type="nucleotide sequence ID" value="NZ_JACHXA010000001.1"/>
</dbReference>
<gene>
    <name evidence="3" type="ORF">FHR98_000416</name>
</gene>
<evidence type="ECO:0000313" key="3">
    <source>
        <dbReference type="EMBL" id="MBB3064151.1"/>
    </source>
</evidence>
<dbReference type="EMBL" id="JACHXA010000001">
    <property type="protein sequence ID" value="MBB3064151.1"/>
    <property type="molecule type" value="Genomic_DNA"/>
</dbReference>
<sequence length="411" mass="46133">MSKSLPRSAFSRPKTARELGIMQGFPPPPEKRPTLENWDLPPFNRWSFQNVRSLIPTAEVHRSEGPASILPEQKADLGAIEFETEDGNSKTIEASLQDTYTDGFLVMHRGKVVTELYFNDMTATRLHLAQSVSKSLVGTLAGILIHEGFLDPQRPLADIVPELAPSGFADATARHLLDMTSGVRFIEDYGHPDSDMTRIDVASGWRPPHRGRTPETIRDVIITLPKVREHGQRFDYRSIETDVLAWTLERATGQLLVDLLSQYIWGPLGAERDAYFTVDSAGTALADGGFNACLRDYARFGLMMLNGGELNQRRIVPAAWVEDCRSGDHSKFGDIYRQTSPNGAYRNKWWINDIARGDFMARGVFGQMIYIDPEADFMAVKLSTWPDYLIPTFTRETLRSLVAIRQELAAT</sequence>
<name>A0A839SMV3_9PROT</name>
<evidence type="ECO:0000256" key="1">
    <source>
        <dbReference type="SAM" id="MobiDB-lite"/>
    </source>
</evidence>
<evidence type="ECO:0000259" key="2">
    <source>
        <dbReference type="Pfam" id="PF00144"/>
    </source>
</evidence>
<dbReference type="InterPro" id="IPR001466">
    <property type="entry name" value="Beta-lactam-related"/>
</dbReference>
<dbReference type="InterPro" id="IPR012338">
    <property type="entry name" value="Beta-lactam/transpept-like"/>
</dbReference>
<dbReference type="Pfam" id="PF00144">
    <property type="entry name" value="Beta-lactamase"/>
    <property type="match status" value="1"/>
</dbReference>
<evidence type="ECO:0000313" key="4">
    <source>
        <dbReference type="Proteomes" id="UP000581135"/>
    </source>
</evidence>
<feature type="region of interest" description="Disordered" evidence="1">
    <location>
        <begin position="1"/>
        <end position="36"/>
    </location>
</feature>